<dbReference type="Gene3D" id="3.40.50.1820">
    <property type="entry name" value="alpha/beta hydrolase"/>
    <property type="match status" value="1"/>
</dbReference>
<organism evidence="5 6">
    <name type="scientific">Candidatus Enterococcus mangumiae</name>
    <dbReference type="NCBI Taxonomy" id="2230878"/>
    <lineage>
        <taxon>Bacteria</taxon>
        <taxon>Bacillati</taxon>
        <taxon>Bacillota</taxon>
        <taxon>Bacilli</taxon>
        <taxon>Lactobacillales</taxon>
        <taxon>Enterococcaceae</taxon>
        <taxon>Enterococcus</taxon>
    </lineage>
</organism>
<comment type="function">
    <text evidence="3">Catalyzes a proton abstraction reaction that results in 2,5-elimination of pyruvate from 2-succinyl-5-enolpyruvyl-6-hydroxy-3-cyclohexene-1-carboxylate (SEPHCHC) and the formation of 2-succinyl-6-hydroxy-2,4-cyclohexadiene-1-carboxylate (SHCHC).</text>
</comment>
<name>A0ABZ2SZP9_9ENTE</name>
<evidence type="ECO:0000313" key="5">
    <source>
        <dbReference type="EMBL" id="WYJ81082.1"/>
    </source>
</evidence>
<dbReference type="SUPFAM" id="SSF53474">
    <property type="entry name" value="alpha/beta-Hydrolases"/>
    <property type="match status" value="1"/>
</dbReference>
<keyword evidence="1 3" id="KW-0474">Menaquinone biosynthesis</keyword>
<dbReference type="EC" id="4.2.99.20" evidence="3"/>
<dbReference type="InterPro" id="IPR022485">
    <property type="entry name" value="SHCHC_synthase_MenH"/>
</dbReference>
<comment type="pathway">
    <text evidence="3">Quinol/quinone metabolism; menaquinone biosynthesis.</text>
</comment>
<evidence type="ECO:0000256" key="1">
    <source>
        <dbReference type="ARBA" id="ARBA00022428"/>
    </source>
</evidence>
<dbReference type="EMBL" id="CP147250">
    <property type="protein sequence ID" value="WYJ81082.1"/>
    <property type="molecule type" value="Genomic_DNA"/>
</dbReference>
<dbReference type="Proteomes" id="UP000664360">
    <property type="component" value="Chromosome"/>
</dbReference>
<dbReference type="RefSeq" id="WP_206854205.1">
    <property type="nucleotide sequence ID" value="NZ_CP147250.1"/>
</dbReference>
<accession>A0ABZ2SZP9</accession>
<dbReference type="PANTHER" id="PTHR42916:SF1">
    <property type="entry name" value="PROTEIN PHYLLO, CHLOROPLASTIC"/>
    <property type="match status" value="1"/>
</dbReference>
<comment type="subunit">
    <text evidence="3">Monomer.</text>
</comment>
<dbReference type="NCBIfam" id="TIGR03695">
    <property type="entry name" value="menH_SHCHC"/>
    <property type="match status" value="1"/>
</dbReference>
<reference evidence="5 6" key="1">
    <citation type="submission" date="2021-03" db="EMBL/GenBank/DDBJ databases">
        <authorList>
            <person name="Gilmore M.S."/>
            <person name="Schwartzman J."/>
            <person name="Van Tyne D."/>
            <person name="Martin M."/>
            <person name="Earl A.M."/>
            <person name="Manson A.L."/>
            <person name="Straub T."/>
            <person name="Salamzade R."/>
            <person name="Saavedra J."/>
            <person name="Lebreton F."/>
            <person name="Prichula J."/>
            <person name="Schaufler K."/>
            <person name="Gaca A."/>
            <person name="Sgardioli B."/>
            <person name="Wagenaar J."/>
            <person name="Strong T."/>
        </authorList>
    </citation>
    <scope>NUCLEOTIDE SEQUENCE [LARGE SCALE GENOMIC DNA]</scope>
    <source>
        <strain evidence="5 6">DIV1094</strain>
    </source>
</reference>
<protein>
    <recommendedName>
        <fullName evidence="3">Putative 2-succinyl-6-hydroxy-2,4-cyclohexadiene-1-carboxylate synthase</fullName>
        <shortName evidence="3">SHCHC synthase</shortName>
        <ecNumber evidence="3">4.2.99.20</ecNumber>
    </recommendedName>
</protein>
<gene>
    <name evidence="3" type="primary">menH</name>
    <name evidence="5" type="ORF">DOK79_002666</name>
</gene>
<dbReference type="InterPro" id="IPR029058">
    <property type="entry name" value="AB_hydrolase_fold"/>
</dbReference>
<evidence type="ECO:0000256" key="2">
    <source>
        <dbReference type="ARBA" id="ARBA00023239"/>
    </source>
</evidence>
<dbReference type="InterPro" id="IPR000073">
    <property type="entry name" value="AB_hydrolase_1"/>
</dbReference>
<evidence type="ECO:0000256" key="3">
    <source>
        <dbReference type="HAMAP-Rule" id="MF_01660"/>
    </source>
</evidence>
<evidence type="ECO:0000259" key="4">
    <source>
        <dbReference type="Pfam" id="PF00561"/>
    </source>
</evidence>
<keyword evidence="6" id="KW-1185">Reference proteome</keyword>
<dbReference type="PANTHER" id="PTHR42916">
    <property type="entry name" value="2-SUCCINYL-5-ENOLPYRUVYL-6-HYDROXY-3-CYCLOHEXENE-1-CARBOXYLATE SYNTHASE"/>
    <property type="match status" value="1"/>
</dbReference>
<sequence length="276" mass="31348">MPFKTIRGATYHYRWLHQPDPKKPTVVCLHGFTGSTQTFLFENPTSNYLAIDLIGHGKTAVYLHPYRYQLSALVEDLSLLLAELEIPSFYVLGYSMGARVALAWAIERPQGIKGLILEGGTAGIADEQQRHHRKIADRKLALRLLKEPLVEFVNYWEKLPLFASQQALSPEQKTKVRNERLGQNKFGLAMSLYSMGTGAQKNYWPMVTTIECPVLYLVGQKDTKFQEIGKQLTATKETFHYQMLADCGHCCHIEQPCLFEASVVAWINEIERGRTS</sequence>
<evidence type="ECO:0000313" key="6">
    <source>
        <dbReference type="Proteomes" id="UP000664360"/>
    </source>
</evidence>
<comment type="similarity">
    <text evidence="3">Belongs to the AB hydrolase superfamily. MenH family.</text>
</comment>
<comment type="catalytic activity">
    <reaction evidence="3">
        <text>5-enolpyruvoyl-6-hydroxy-2-succinyl-cyclohex-3-ene-1-carboxylate = (1R,6R)-6-hydroxy-2-succinyl-cyclohexa-2,4-diene-1-carboxylate + pyruvate</text>
        <dbReference type="Rhea" id="RHEA:25597"/>
        <dbReference type="ChEBI" id="CHEBI:15361"/>
        <dbReference type="ChEBI" id="CHEBI:58689"/>
        <dbReference type="ChEBI" id="CHEBI:58818"/>
        <dbReference type="EC" id="4.2.99.20"/>
    </reaction>
</comment>
<proteinExistence type="inferred from homology"/>
<reference evidence="5 6" key="2">
    <citation type="submission" date="2024-03" db="EMBL/GenBank/DDBJ databases">
        <title>The Genome Sequence of Enterococcus sp. DIV1094.</title>
        <authorList>
            <consortium name="The Broad Institute Genomics Platform"/>
            <consortium name="The Broad Institute Microbial Omics Core"/>
            <consortium name="The Broad Institute Genomic Center for Infectious Diseases"/>
            <person name="Earl A."/>
            <person name="Manson A."/>
            <person name="Gilmore M."/>
            <person name="Schwartman J."/>
            <person name="Shea T."/>
            <person name="Abouelleil A."/>
            <person name="Cao P."/>
            <person name="Chapman S."/>
            <person name="Cusick C."/>
            <person name="Young S."/>
            <person name="Neafsey D."/>
            <person name="Nusbaum C."/>
            <person name="Birren B."/>
        </authorList>
    </citation>
    <scope>NUCLEOTIDE SEQUENCE [LARGE SCALE GENOMIC DNA]</scope>
    <source>
        <strain evidence="5 6">DIV1094</strain>
    </source>
</reference>
<dbReference type="Pfam" id="PF00561">
    <property type="entry name" value="Abhydrolase_1"/>
    <property type="match status" value="1"/>
</dbReference>
<comment type="pathway">
    <text evidence="3">Quinol/quinone metabolism; 1,4-dihydroxy-2-naphthoate biosynthesis; 1,4-dihydroxy-2-naphthoate from chorismate: step 3/7.</text>
</comment>
<dbReference type="HAMAP" id="MF_01660">
    <property type="entry name" value="MenH"/>
    <property type="match status" value="1"/>
</dbReference>
<feature type="domain" description="AB hydrolase-1" evidence="4">
    <location>
        <begin position="24"/>
        <end position="255"/>
    </location>
</feature>
<keyword evidence="2 3" id="KW-0456">Lyase</keyword>